<proteinExistence type="predicted"/>
<dbReference type="AlphaFoldDB" id="A0A0A9EHB8"/>
<organism evidence="1">
    <name type="scientific">Arundo donax</name>
    <name type="common">Giant reed</name>
    <name type="synonym">Donax arundinaceus</name>
    <dbReference type="NCBI Taxonomy" id="35708"/>
    <lineage>
        <taxon>Eukaryota</taxon>
        <taxon>Viridiplantae</taxon>
        <taxon>Streptophyta</taxon>
        <taxon>Embryophyta</taxon>
        <taxon>Tracheophyta</taxon>
        <taxon>Spermatophyta</taxon>
        <taxon>Magnoliopsida</taxon>
        <taxon>Liliopsida</taxon>
        <taxon>Poales</taxon>
        <taxon>Poaceae</taxon>
        <taxon>PACMAD clade</taxon>
        <taxon>Arundinoideae</taxon>
        <taxon>Arundineae</taxon>
        <taxon>Arundo</taxon>
    </lineage>
</organism>
<protein>
    <submittedName>
        <fullName evidence="1">Uncharacterized protein</fullName>
    </submittedName>
</protein>
<reference evidence="1" key="1">
    <citation type="submission" date="2014-09" db="EMBL/GenBank/DDBJ databases">
        <authorList>
            <person name="Magalhaes I.L.F."/>
            <person name="Oliveira U."/>
            <person name="Santos F.R."/>
            <person name="Vidigal T.H.D.A."/>
            <person name="Brescovit A.D."/>
            <person name="Santos A.J."/>
        </authorList>
    </citation>
    <scope>NUCLEOTIDE SEQUENCE</scope>
    <source>
        <tissue evidence="1">Shoot tissue taken approximately 20 cm above the soil surface</tissue>
    </source>
</reference>
<name>A0A0A9EHB8_ARUDO</name>
<evidence type="ECO:0000313" key="1">
    <source>
        <dbReference type="EMBL" id="JAD95442.1"/>
    </source>
</evidence>
<sequence length="53" mass="6641">MQINHCLLQLCIINLYQLRHLLTHYFRLLLATVIRLRYWMKKRYFPLARNLPQ</sequence>
<reference evidence="1" key="2">
    <citation type="journal article" date="2015" name="Data Brief">
        <title>Shoot transcriptome of the giant reed, Arundo donax.</title>
        <authorList>
            <person name="Barrero R.A."/>
            <person name="Guerrero F.D."/>
            <person name="Moolhuijzen P."/>
            <person name="Goolsby J.A."/>
            <person name="Tidwell J."/>
            <person name="Bellgard S.E."/>
            <person name="Bellgard M.I."/>
        </authorList>
    </citation>
    <scope>NUCLEOTIDE SEQUENCE</scope>
    <source>
        <tissue evidence="1">Shoot tissue taken approximately 20 cm above the soil surface</tissue>
    </source>
</reference>
<accession>A0A0A9EHB8</accession>
<dbReference type="EMBL" id="GBRH01202453">
    <property type="protein sequence ID" value="JAD95442.1"/>
    <property type="molecule type" value="Transcribed_RNA"/>
</dbReference>